<evidence type="ECO:0000313" key="4">
    <source>
        <dbReference type="Proteomes" id="UP000464787"/>
    </source>
</evidence>
<feature type="coiled-coil region" evidence="1">
    <location>
        <begin position="570"/>
        <end position="598"/>
    </location>
</feature>
<feature type="region of interest" description="Disordered" evidence="2">
    <location>
        <begin position="376"/>
        <end position="478"/>
    </location>
</feature>
<accession>A0A857J2X9</accession>
<feature type="compositionally biased region" description="Basic and acidic residues" evidence="2">
    <location>
        <begin position="398"/>
        <end position="412"/>
    </location>
</feature>
<gene>
    <name evidence="3" type="ORF">GT347_05075</name>
</gene>
<feature type="region of interest" description="Disordered" evidence="2">
    <location>
        <begin position="31"/>
        <end position="57"/>
    </location>
</feature>
<feature type="region of interest" description="Disordered" evidence="2">
    <location>
        <begin position="183"/>
        <end position="202"/>
    </location>
</feature>
<dbReference type="KEGG" id="xyk:GT347_05075"/>
<name>A0A857J2X9_9BURK</name>
<feature type="compositionally biased region" description="Polar residues" evidence="2">
    <location>
        <begin position="183"/>
        <end position="195"/>
    </location>
</feature>
<evidence type="ECO:0000256" key="1">
    <source>
        <dbReference type="SAM" id="Coils"/>
    </source>
</evidence>
<feature type="region of interest" description="Disordered" evidence="2">
    <location>
        <begin position="71"/>
        <end position="99"/>
    </location>
</feature>
<feature type="compositionally biased region" description="Polar residues" evidence="2">
    <location>
        <begin position="376"/>
        <end position="394"/>
    </location>
</feature>
<evidence type="ECO:0000313" key="3">
    <source>
        <dbReference type="EMBL" id="QHI97411.1"/>
    </source>
</evidence>
<dbReference type="EMBL" id="CP047650">
    <property type="protein sequence ID" value="QHI97411.1"/>
    <property type="molecule type" value="Genomic_DNA"/>
</dbReference>
<keyword evidence="1" id="KW-0175">Coiled coil</keyword>
<evidence type="ECO:0000256" key="2">
    <source>
        <dbReference type="SAM" id="MobiDB-lite"/>
    </source>
</evidence>
<protein>
    <submittedName>
        <fullName evidence="3">Uncharacterized protein</fullName>
    </submittedName>
</protein>
<organism evidence="3 4">
    <name type="scientific">Xylophilus rhododendri</name>
    <dbReference type="NCBI Taxonomy" id="2697032"/>
    <lineage>
        <taxon>Bacteria</taxon>
        <taxon>Pseudomonadati</taxon>
        <taxon>Pseudomonadota</taxon>
        <taxon>Betaproteobacteria</taxon>
        <taxon>Burkholderiales</taxon>
        <taxon>Xylophilus</taxon>
    </lineage>
</organism>
<proteinExistence type="predicted"/>
<reference evidence="3 4" key="1">
    <citation type="submission" date="2020-01" db="EMBL/GenBank/DDBJ databases">
        <title>Genome sequencing of strain KACC 21265.</title>
        <authorList>
            <person name="Heo J."/>
            <person name="Kim S.-J."/>
            <person name="Kim J.-S."/>
            <person name="Hong S.-B."/>
            <person name="Kwon S.-W."/>
        </authorList>
    </citation>
    <scope>NUCLEOTIDE SEQUENCE [LARGE SCALE GENOMIC DNA]</scope>
    <source>
        <strain evidence="3 4">KACC 21265</strain>
    </source>
</reference>
<keyword evidence="4" id="KW-1185">Reference proteome</keyword>
<dbReference type="RefSeq" id="WP_160550929.1">
    <property type="nucleotide sequence ID" value="NZ_CP047650.1"/>
</dbReference>
<feature type="compositionally biased region" description="Basic and acidic residues" evidence="2">
    <location>
        <begin position="89"/>
        <end position="99"/>
    </location>
</feature>
<dbReference type="Proteomes" id="UP000464787">
    <property type="component" value="Chromosome"/>
</dbReference>
<feature type="compositionally biased region" description="Polar residues" evidence="2">
    <location>
        <begin position="31"/>
        <end position="46"/>
    </location>
</feature>
<sequence length="3214" mass="361772">MTAEFNPSSSANNSAAHSSISALTLLTQSLLRRNQKQPQDTLQTDSIIKEPNLPPREISEEMNKLLNLKSTEASHESLHPPAEVPANSESDKPRHGRSRRELRAMQDRNGRHHYVTAQVEAQHGGQFVEWATGLYHYYHNGVLQGQTSYIVGLDGSIYQIFEPQHAGPAPASAYSQGQTGIRTTQAPPQITTSRNPKLPYWGPNQSDLPGVSTRKPGQAGNNNFDGNAATRAGVFQKSSLAARHFSTKRPAPLYHSKYDENGRPVDASQEYTGVTDYYGRTVKTHVVGYDMNGKEIFAHLGRRKLIGMLPNKTAVYGDYERVLIGWDENRRPMYMGDNRPQGTIDPQYLGRTASTPAYGKGFEFADTNWWEHNYTTTTRGPRINIPTSRPSYLNQYDKYGHVTRDPETEKTRGRGRSRAGQHQPAGPGNPAPIQGQQPGHRPPDNRAPHYGENSDPGHKYRNPAGGHLPQRHGSSNQLARWQVARPKYPQYFVFEDIIYKGVDQMFASVRSKRQIGVRFTELAAPPIPTGNQSIDIQAWTDYAAQNNIYQMQQRQFSSTIESEKPLMDTIKTLEREMFEAEQARMENAQQKRESVDETAVAKLPVAYFTSETMDALLEEVLPRYRDAYGNALTEVQAEESFHNKIAEDIKTRIFQYFRNPESELEKKIIRFIKACAGFKTIFGKNASFVFTPTLQKGLVGEYPRNISLELRYALADKLLNIQYNPIYIAAGPPDHPYIHLSNAFVQKIETELYDTQTIVNIYYDPAHADALTRASEGLEKTAKTRIADEMIARRTPGFPLVRTSKAFFTPESGKYSPVSINTLEEYEQVVIAYDLEPGVSIRDERAPLEVLARMPFQQAGQELRKIFLPLKSRLDRVFVRFAGKDSAGNATGKIVRWKPERSVGEEVANYYIDPLYGFNKIVTAIMGKDRGDLHMLMQFAEREFNSISGIHALCEALEDCETRMLETIYHSKIAWHVVGVAAESEEEFRRMPAYRIWVLCKYAISALDDGKGGVTLAMARFLTDIAEGNERGDLVRIALKEINRFCLAQDPEQWRIAEQADEKLVELRNSVREIKLQDHIETRPQIAELLSRIGQLNFESLVETDDIVKARQISQEVGSALIDLIITVVSRGSLFQSSAQNAVEIIDNHTLGVMNYVIAGCVEHFDKVLGAIPGADKYITTDAIEKVMAEIEANFDANDNLLGKTARIFRGHFVQNIKQMFCIPGSFSPAGLISLLPQTIFSTLNDLVYLDMITHNIKGYRNISREHVNALQRKYFNSLADKGREELKANFKWVYYSLCKIGAIEDSEFLTKSQPLFFGENFFSLLQEYVASTTGEAPLPEHHPLEAITAMAESGAGAEPPAADADPNAVDDKKRTLVDPADIVPIQSSNVMLQGQEAYEKKHFLVAQIYIRQIAEIKHLRPTGMEFPDADYINMLGPLDPEVAQLKATFNMRGGTGGYPAYDEYIRKFTITTTNAAGQPREVSFEVTLKSNNVESAQEVIAEQMQKNQEFMDFLADKNRKAAEFCVIADVRKSGGGRTQTVARQTVNHGIRFFDVQVDYQAVHKVKQDGYRAVIGVLPRYSPVNPTNPEALDYCRLMNDGQVLQEDRFKVITEVPDRVVYIKGRMKGRQRELFYDEKNNLITTREGGTQQFSSVDSDFTREARIDHARKRGFFTVDTETHVVPVATEFGKFKVFSKTPFIFRALAPIVSPLMTHTDVETLKRAIWAGQWVADRARTAPFMGLGVVHVDMTKTASMGLGWPYVEAGVVGSAVGQTTLYVDFETISLMRTSMDEAAAASAASRALRNRVAANPFSERPTAIMQFFWDHLHAQFNILATSLTDAVRFATPDIRFNEIIKAVFAPLTPYADVGQLKSLLLPSTQQQLRAAAQAASAQPNNAAAQAAAVSATRTVLRQNLYAAALNSPVAVMDAIARFDEMVSGISAAFAHDTLDLAVKHEADHASNNHAFTMSASDKESFYQEKIFYSFVKSLQIAAYGIEMSTAVGLNQQDAVATFYGHFDSAQHTAQRWGYDEFNEVTAEQTSMVGEVWDKLKVLSRANPQDYERRIDQITRSLIKNPTPQTLKELGGIFAVANRHLTTGDRHQLADTAYDFLSQKTQRALQNLQDFTHAVYTQIKMYGQDQNRYIQLLRSNNIIKQDYDVEWRSVTTFIKEFDSSLTAIRNLDLTRCFRDIRMVFDPEDLQVKKQLTRIGGRAFATIYSRETQQPLYTVAHQLAISMDRQSGKKTLLFVSPLPIAPADLLQMVESTQRAMANPGFPALIGSTKDFMKNADILVNHEPKVSGKILDAKAFKRLFETSATEVELRRSLSHHDISSALTPRTSARMFWDFTLVEPARSAGGTATAVKYQYSSYKGRTYKIHAKRQLVNSASAQNTALPTSRPVELPITPVLVKVEYLKPNSTEIGRFTVVGADANGEPAFYGKNLSTDKTKIRVLQLLSTVSRGKVDDIVSMKKLNAGESDYQDFMNKWNARNAQFKLKLSKITRLGMFATFIERLMEDCDVYFSLGDVSWRQFMSRTDHNIDKVIAIMRALEFRKGAVERPDGLPYIPLTDIYNVIDVNFHRFQTRASALDMLYELSMLELGNNKCATIAAPTEEDLLNKIANYCRSVQCEDVDDETYQQSADAGKTYNKNAVRMLRRSYGHFIGHAARFSSKLNPAFHTAVVKQTMQKMEAQEARAVSQNDEILENLLEVLFPIYNSDADERKAYLYAGIKLYLENQRLPLLARFLNEKVFYALDLMSLAADEWKVTISWSDEKIRFEHGPQGSVARTISFIGLMTTFSPTDRRQFMRAFEECHALRGQKLFPEDKGDSEVTYTLIPAVSGQFNERFKISSTLKTTLDSLALKDSGLGYVLPELDGSESTARNDLDYKDLRRKFNLDKLSTYGINRHLQTRKFNAKDTQAMAKTFSLWLPSSEIARHFYHTGSEQAPSQAAPFTYLPADMQRDIGRMQAAVRSLPQALQGAEHAARAGMRYLMETYFTANTDAQRFSIIKHLVQERQKNPLRYMLERTVAARFNVAEAVAARVGSARFPFDTSAAGLADGWSYIFLYLRALGHLPEERAFLWNTLQEAFRLHHMELKTEIDYQQGSVSVTYDNKAYPDFADFKIADLEEFVDGLPPGTNFGIEYALQPVDPDELPRSVFIVHGSRGPGDPHRKANDILLYLNHILPGPHIEILAHALIRQLDQKKGRQAPARAAT</sequence>